<evidence type="ECO:0000313" key="2">
    <source>
        <dbReference type="Proteomes" id="UP000682877"/>
    </source>
</evidence>
<gene>
    <name evidence="1" type="ORF">AARE701A_LOCUS16376</name>
</gene>
<organism evidence="1 2">
    <name type="scientific">Arabidopsis arenosa</name>
    <name type="common">Sand rock-cress</name>
    <name type="synonym">Cardaminopsis arenosa</name>
    <dbReference type="NCBI Taxonomy" id="38785"/>
    <lineage>
        <taxon>Eukaryota</taxon>
        <taxon>Viridiplantae</taxon>
        <taxon>Streptophyta</taxon>
        <taxon>Embryophyta</taxon>
        <taxon>Tracheophyta</taxon>
        <taxon>Spermatophyta</taxon>
        <taxon>Magnoliopsida</taxon>
        <taxon>eudicotyledons</taxon>
        <taxon>Gunneridae</taxon>
        <taxon>Pentapetalae</taxon>
        <taxon>rosids</taxon>
        <taxon>malvids</taxon>
        <taxon>Brassicales</taxon>
        <taxon>Brassicaceae</taxon>
        <taxon>Camelineae</taxon>
        <taxon>Arabidopsis</taxon>
    </lineage>
</organism>
<evidence type="ECO:0000313" key="1">
    <source>
        <dbReference type="EMBL" id="CAE6126005.1"/>
    </source>
</evidence>
<protein>
    <submittedName>
        <fullName evidence="1">Uncharacterized protein</fullName>
    </submittedName>
</protein>
<dbReference type="EMBL" id="LR999456">
    <property type="protein sequence ID" value="CAE6126005.1"/>
    <property type="molecule type" value="Genomic_DNA"/>
</dbReference>
<accession>A0A8S2ANL0</accession>
<reference evidence="1" key="1">
    <citation type="submission" date="2021-01" db="EMBL/GenBank/DDBJ databases">
        <authorList>
            <person name="Bezrukov I."/>
        </authorList>
    </citation>
    <scope>NUCLEOTIDE SEQUENCE</scope>
</reference>
<sequence>MLPIYASISSSLENEILVYCVVGVPNKESDDDNIKIVGLTVAIDVPESISRRLSSSTCSGCDIVTPKSNSHAVLVPSFARLVPPCSPPKVISVAHTSRHISATQFLLKASNFASAEVCAASTILLPDNPLA</sequence>
<proteinExistence type="predicted"/>
<name>A0A8S2ANL0_ARAAE</name>
<dbReference type="Proteomes" id="UP000682877">
    <property type="component" value="Chromosome 6"/>
</dbReference>
<keyword evidence="2" id="KW-1185">Reference proteome</keyword>
<dbReference type="AlphaFoldDB" id="A0A8S2ANL0"/>